<comment type="function">
    <text evidence="9">Part of the tripartite ATP-independent periplasmic (TRAP) transport system.</text>
</comment>
<organism evidence="11 12">
    <name type="scientific">Pannonibacter phragmitetus</name>
    <dbReference type="NCBI Taxonomy" id="121719"/>
    <lineage>
        <taxon>Bacteria</taxon>
        <taxon>Pseudomonadati</taxon>
        <taxon>Pseudomonadota</taxon>
        <taxon>Alphaproteobacteria</taxon>
        <taxon>Hyphomicrobiales</taxon>
        <taxon>Stappiaceae</taxon>
        <taxon>Pannonibacter</taxon>
    </lineage>
</organism>
<keyword evidence="2 9" id="KW-0813">Transport</keyword>
<reference evidence="11 12" key="1">
    <citation type="submission" date="2018-06" db="EMBL/GenBank/DDBJ databases">
        <authorList>
            <consortium name="Pathogen Informatics"/>
            <person name="Doyle S."/>
        </authorList>
    </citation>
    <scope>NUCLEOTIDE SEQUENCE [LARGE SCALE GENOMIC DNA]</scope>
    <source>
        <strain evidence="11 12">NCTC13350</strain>
    </source>
</reference>
<dbReference type="PROSITE" id="PS51257">
    <property type="entry name" value="PROKAR_LIPOPROTEIN"/>
    <property type="match status" value="1"/>
</dbReference>
<evidence type="ECO:0000256" key="9">
    <source>
        <dbReference type="RuleBase" id="RU369079"/>
    </source>
</evidence>
<dbReference type="RefSeq" id="WP_019963839.1">
    <property type="nucleotide sequence ID" value="NZ_UGSK01000001.1"/>
</dbReference>
<keyword evidence="5 9" id="KW-0812">Transmembrane</keyword>
<dbReference type="PANTHER" id="PTHR35011">
    <property type="entry name" value="2,3-DIKETO-L-GULONATE TRAP TRANSPORTER SMALL PERMEASE PROTEIN YIAM"/>
    <property type="match status" value="1"/>
</dbReference>
<evidence type="ECO:0000256" key="6">
    <source>
        <dbReference type="ARBA" id="ARBA00022989"/>
    </source>
</evidence>
<dbReference type="OrthoDB" id="4964541at2"/>
<evidence type="ECO:0000313" key="11">
    <source>
        <dbReference type="EMBL" id="SUB02129.1"/>
    </source>
</evidence>
<evidence type="ECO:0000256" key="7">
    <source>
        <dbReference type="ARBA" id="ARBA00023136"/>
    </source>
</evidence>
<evidence type="ECO:0000259" key="10">
    <source>
        <dbReference type="Pfam" id="PF04290"/>
    </source>
</evidence>
<protein>
    <recommendedName>
        <fullName evidence="9">TRAP transporter small permease protein</fullName>
    </recommendedName>
</protein>
<keyword evidence="4 9" id="KW-0997">Cell inner membrane</keyword>
<dbReference type="EMBL" id="UGSK01000001">
    <property type="protein sequence ID" value="SUB02129.1"/>
    <property type="molecule type" value="Genomic_DNA"/>
</dbReference>
<keyword evidence="7 9" id="KW-0472">Membrane</keyword>
<evidence type="ECO:0000256" key="2">
    <source>
        <dbReference type="ARBA" id="ARBA00022448"/>
    </source>
</evidence>
<evidence type="ECO:0000256" key="1">
    <source>
        <dbReference type="ARBA" id="ARBA00004429"/>
    </source>
</evidence>
<evidence type="ECO:0000256" key="4">
    <source>
        <dbReference type="ARBA" id="ARBA00022519"/>
    </source>
</evidence>
<feature type="transmembrane region" description="Helical" evidence="9">
    <location>
        <begin position="86"/>
        <end position="110"/>
    </location>
</feature>
<keyword evidence="3" id="KW-1003">Cell membrane</keyword>
<dbReference type="PANTHER" id="PTHR35011:SF2">
    <property type="entry name" value="2,3-DIKETO-L-GULONATE TRAP TRANSPORTER SMALL PERMEASE PROTEIN YIAM"/>
    <property type="match status" value="1"/>
</dbReference>
<dbReference type="Proteomes" id="UP000255000">
    <property type="component" value="Unassembled WGS sequence"/>
</dbReference>
<dbReference type="InterPro" id="IPR055348">
    <property type="entry name" value="DctQ"/>
</dbReference>
<comment type="subcellular location">
    <subcellularLocation>
        <location evidence="1 9">Cell inner membrane</location>
        <topology evidence="1 9">Multi-pass membrane protein</topology>
    </subcellularLocation>
</comment>
<comment type="subunit">
    <text evidence="9">The complex comprises the extracytoplasmic solute receptor protein and the two transmembrane proteins.</text>
</comment>
<dbReference type="GO" id="GO:0005886">
    <property type="term" value="C:plasma membrane"/>
    <property type="evidence" value="ECO:0007669"/>
    <property type="project" value="UniProtKB-SubCell"/>
</dbReference>
<name>A0A378ZZ28_9HYPH</name>
<feature type="transmembrane region" description="Helical" evidence="9">
    <location>
        <begin position="47"/>
        <end position="65"/>
    </location>
</feature>
<evidence type="ECO:0000313" key="12">
    <source>
        <dbReference type="Proteomes" id="UP000255000"/>
    </source>
</evidence>
<accession>A0A378ZZ28</accession>
<dbReference type="AlphaFoldDB" id="A0A378ZZ28"/>
<dbReference type="Pfam" id="PF04290">
    <property type="entry name" value="DctQ"/>
    <property type="match status" value="1"/>
</dbReference>
<keyword evidence="6 9" id="KW-1133">Transmembrane helix</keyword>
<evidence type="ECO:0000256" key="3">
    <source>
        <dbReference type="ARBA" id="ARBA00022475"/>
    </source>
</evidence>
<dbReference type="GO" id="GO:0022857">
    <property type="term" value="F:transmembrane transporter activity"/>
    <property type="evidence" value="ECO:0007669"/>
    <property type="project" value="UniProtKB-UniRule"/>
</dbReference>
<dbReference type="InterPro" id="IPR007387">
    <property type="entry name" value="TRAP_DctQ"/>
</dbReference>
<feature type="transmembrane region" description="Helical" evidence="9">
    <location>
        <begin position="130"/>
        <end position="147"/>
    </location>
</feature>
<comment type="similarity">
    <text evidence="8 9">Belongs to the TRAP transporter small permease family.</text>
</comment>
<evidence type="ECO:0000256" key="5">
    <source>
        <dbReference type="ARBA" id="ARBA00022692"/>
    </source>
</evidence>
<evidence type="ECO:0000256" key="8">
    <source>
        <dbReference type="ARBA" id="ARBA00038436"/>
    </source>
</evidence>
<feature type="transmembrane region" description="Helical" evidence="9">
    <location>
        <begin position="12"/>
        <end position="32"/>
    </location>
</feature>
<dbReference type="GO" id="GO:0015740">
    <property type="term" value="P:C4-dicarboxylate transport"/>
    <property type="evidence" value="ECO:0007669"/>
    <property type="project" value="TreeGrafter"/>
</dbReference>
<gene>
    <name evidence="11" type="primary">yiaM_2</name>
    <name evidence="11" type="ORF">NCTC13350_03079</name>
</gene>
<feature type="domain" description="Tripartite ATP-independent periplasmic transporters DctQ component" evidence="10">
    <location>
        <begin position="23"/>
        <end position="154"/>
    </location>
</feature>
<sequence length="177" mass="18662">MHALKARVDYALGLFIAAVFAVLVACVVWQVVSRYILGTPSTLTDETARFLFMWIGLIGAAYTLGQRKHLAIDVLLQMSSPKVARILALIVTALIAAFAAIVMVKGGLALVQKTLASGQVTPSLRLPMGYVYAAVPLSGGMMLLYCAEFAAGLVTGRYAPVEDLEADATAGTDQGQG</sequence>
<proteinExistence type="inferred from homology"/>